<dbReference type="InterPro" id="IPR018392">
    <property type="entry name" value="LysM"/>
</dbReference>
<keyword evidence="1" id="KW-0472">Membrane</keyword>
<dbReference type="PROSITE" id="PS51782">
    <property type="entry name" value="LYSM"/>
    <property type="match status" value="1"/>
</dbReference>
<evidence type="ECO:0000256" key="1">
    <source>
        <dbReference type="SAM" id="Phobius"/>
    </source>
</evidence>
<dbReference type="SUPFAM" id="SSF54106">
    <property type="entry name" value="LysM domain"/>
    <property type="match status" value="1"/>
</dbReference>
<dbReference type="RefSeq" id="WP_241512636.1">
    <property type="nucleotide sequence ID" value="NZ_JAFEJT020000001.1"/>
</dbReference>
<protein>
    <submittedName>
        <fullName evidence="3">LysM peptidoglycan-binding domain-containing protein</fullName>
    </submittedName>
</protein>
<dbReference type="Gene3D" id="3.10.350.10">
    <property type="entry name" value="LysM domain"/>
    <property type="match status" value="1"/>
</dbReference>
<accession>A0ABS9VRE6</accession>
<name>A0ABS9VRE6_9BIFI</name>
<feature type="domain" description="LysM" evidence="2">
    <location>
        <begin position="56"/>
        <end position="106"/>
    </location>
</feature>
<keyword evidence="1" id="KW-0812">Transmembrane</keyword>
<dbReference type="Proteomes" id="UP000710815">
    <property type="component" value="Unassembled WGS sequence"/>
</dbReference>
<keyword evidence="4" id="KW-1185">Reference proteome</keyword>
<sequence>MNALAGATGTARRTSSVRPRVIRLVASIALATMMVAAVLLTFEPWNPGPTEATEVTSYTVRPGDTLWAYAERITPQGGDVAESVDLIMRINHMDSAQLEAGQRILVPKE</sequence>
<gene>
    <name evidence="3" type="ORF">JS533_000170</name>
</gene>
<reference evidence="3 4" key="1">
    <citation type="journal article" date="2021" name="Environ. Microbiol.">
        <title>Genetic insights into the dark matter of the mammalian gut microbiota through targeted genome reconstruction.</title>
        <authorList>
            <person name="Lugli G.A."/>
            <person name="Alessandri G."/>
            <person name="Milani C."/>
            <person name="Viappiani A."/>
            <person name="Fontana F."/>
            <person name="Tarracchini C."/>
            <person name="Mancabelli L."/>
            <person name="Argentini C."/>
            <person name="Ruiz L."/>
            <person name="Margolles A."/>
            <person name="van Sinderen D."/>
            <person name="Turroni F."/>
            <person name="Ventura M."/>
        </authorList>
    </citation>
    <scope>NUCLEOTIDE SEQUENCE [LARGE SCALE GENOMIC DNA]</scope>
    <source>
        <strain evidence="3 4">MA1</strain>
    </source>
</reference>
<dbReference type="SMART" id="SM00257">
    <property type="entry name" value="LysM"/>
    <property type="match status" value="1"/>
</dbReference>
<dbReference type="EMBL" id="JAFEJT020000001">
    <property type="protein sequence ID" value="MCH9274710.1"/>
    <property type="molecule type" value="Genomic_DNA"/>
</dbReference>
<evidence type="ECO:0000259" key="2">
    <source>
        <dbReference type="PROSITE" id="PS51782"/>
    </source>
</evidence>
<comment type="caution">
    <text evidence="3">The sequence shown here is derived from an EMBL/GenBank/DDBJ whole genome shotgun (WGS) entry which is preliminary data.</text>
</comment>
<dbReference type="Pfam" id="PF01476">
    <property type="entry name" value="LysM"/>
    <property type="match status" value="1"/>
</dbReference>
<evidence type="ECO:0000313" key="4">
    <source>
        <dbReference type="Proteomes" id="UP000710815"/>
    </source>
</evidence>
<keyword evidence="1" id="KW-1133">Transmembrane helix</keyword>
<evidence type="ECO:0000313" key="3">
    <source>
        <dbReference type="EMBL" id="MCH9274710.1"/>
    </source>
</evidence>
<dbReference type="InterPro" id="IPR036779">
    <property type="entry name" value="LysM_dom_sf"/>
</dbReference>
<reference evidence="3 4" key="2">
    <citation type="journal article" date="2021" name="Syst. Appl. Microbiol.">
        <title>Phylogenetic classification of ten novel species belonging to the genus Bifidobacterium comprising B. phasiani sp. nov., B. pongonis sp. nov., B. saguinibicoloris sp. nov., B. colobi sp. nov., B. simiiventris sp. nov., B. santillanense sp. nov., B. miconis sp. nov., B. amazonense sp. nov., B. pluvialisilvae sp. nov., and B. miconisargentati sp. nov.</title>
        <authorList>
            <person name="Lugli G.A."/>
            <person name="Calvete-Torre I."/>
            <person name="Alessandri G."/>
            <person name="Milani C."/>
            <person name="Turroni F."/>
            <person name="Laiolo P."/>
            <person name="Ossiprandi M.C."/>
            <person name="Margolles A."/>
            <person name="Ruiz L."/>
            <person name="Ventura M."/>
        </authorList>
    </citation>
    <scope>NUCLEOTIDE SEQUENCE [LARGE SCALE GENOMIC DNA]</scope>
    <source>
        <strain evidence="3 4">MA1</strain>
    </source>
</reference>
<proteinExistence type="predicted"/>
<organism evidence="3 4">
    <name type="scientific">Bifidobacterium amazonense</name>
    <dbReference type="NCBI Taxonomy" id="2809027"/>
    <lineage>
        <taxon>Bacteria</taxon>
        <taxon>Bacillati</taxon>
        <taxon>Actinomycetota</taxon>
        <taxon>Actinomycetes</taxon>
        <taxon>Bifidobacteriales</taxon>
        <taxon>Bifidobacteriaceae</taxon>
        <taxon>Bifidobacterium</taxon>
    </lineage>
</organism>
<dbReference type="CDD" id="cd00118">
    <property type="entry name" value="LysM"/>
    <property type="match status" value="1"/>
</dbReference>
<feature type="transmembrane region" description="Helical" evidence="1">
    <location>
        <begin position="21"/>
        <end position="42"/>
    </location>
</feature>